<reference evidence="2 3" key="1">
    <citation type="journal article" date="2018" name="Front. Plant Sci.">
        <title>Red Clover (Trifolium pratense) and Zigzag Clover (T. medium) - A Picture of Genomic Similarities and Differences.</title>
        <authorList>
            <person name="Dluhosova J."/>
            <person name="Istvanek J."/>
            <person name="Nedelnik J."/>
            <person name="Repkova J."/>
        </authorList>
    </citation>
    <scope>NUCLEOTIDE SEQUENCE [LARGE SCALE GENOMIC DNA]</scope>
    <source>
        <strain evidence="3">cv. 10/8</strain>
        <tissue evidence="2">Leaf</tissue>
    </source>
</reference>
<accession>A0A392NXW5</accession>
<dbReference type="AlphaFoldDB" id="A0A392NXW5"/>
<proteinExistence type="predicted"/>
<organism evidence="2 3">
    <name type="scientific">Trifolium medium</name>
    <dbReference type="NCBI Taxonomy" id="97028"/>
    <lineage>
        <taxon>Eukaryota</taxon>
        <taxon>Viridiplantae</taxon>
        <taxon>Streptophyta</taxon>
        <taxon>Embryophyta</taxon>
        <taxon>Tracheophyta</taxon>
        <taxon>Spermatophyta</taxon>
        <taxon>Magnoliopsida</taxon>
        <taxon>eudicotyledons</taxon>
        <taxon>Gunneridae</taxon>
        <taxon>Pentapetalae</taxon>
        <taxon>rosids</taxon>
        <taxon>fabids</taxon>
        <taxon>Fabales</taxon>
        <taxon>Fabaceae</taxon>
        <taxon>Papilionoideae</taxon>
        <taxon>50 kb inversion clade</taxon>
        <taxon>NPAAA clade</taxon>
        <taxon>Hologalegina</taxon>
        <taxon>IRL clade</taxon>
        <taxon>Trifolieae</taxon>
        <taxon>Trifolium</taxon>
    </lineage>
</organism>
<feature type="compositionally biased region" description="Basic and acidic residues" evidence="1">
    <location>
        <begin position="9"/>
        <end position="25"/>
    </location>
</feature>
<evidence type="ECO:0000313" key="2">
    <source>
        <dbReference type="EMBL" id="MCI03946.1"/>
    </source>
</evidence>
<feature type="region of interest" description="Disordered" evidence="1">
    <location>
        <begin position="1"/>
        <end position="25"/>
    </location>
</feature>
<gene>
    <name evidence="2" type="ORF">A2U01_0024987</name>
</gene>
<sequence>MRVRGGRLRKGEENRRLVRPENRRL</sequence>
<evidence type="ECO:0000256" key="1">
    <source>
        <dbReference type="SAM" id="MobiDB-lite"/>
    </source>
</evidence>
<comment type="caution">
    <text evidence="2">The sequence shown here is derived from an EMBL/GenBank/DDBJ whole genome shotgun (WGS) entry which is preliminary data.</text>
</comment>
<feature type="non-terminal residue" evidence="2">
    <location>
        <position position="25"/>
    </location>
</feature>
<protein>
    <submittedName>
        <fullName evidence="2">Uncharacterized protein</fullName>
    </submittedName>
</protein>
<name>A0A392NXW5_9FABA</name>
<dbReference type="Proteomes" id="UP000265520">
    <property type="component" value="Unassembled WGS sequence"/>
</dbReference>
<keyword evidence="3" id="KW-1185">Reference proteome</keyword>
<dbReference type="EMBL" id="LXQA010053796">
    <property type="protein sequence ID" value="MCI03946.1"/>
    <property type="molecule type" value="Genomic_DNA"/>
</dbReference>
<evidence type="ECO:0000313" key="3">
    <source>
        <dbReference type="Proteomes" id="UP000265520"/>
    </source>
</evidence>